<dbReference type="CDD" id="cd22366">
    <property type="entry name" value="XisH-like"/>
    <property type="match status" value="1"/>
</dbReference>
<evidence type="ECO:0000313" key="2">
    <source>
        <dbReference type="Proteomes" id="UP000607397"/>
    </source>
</evidence>
<dbReference type="EMBL" id="WVIC01000006">
    <property type="protein sequence ID" value="NCJ05777.1"/>
    <property type="molecule type" value="Genomic_DNA"/>
</dbReference>
<dbReference type="Gene3D" id="3.40.1350.10">
    <property type="match status" value="1"/>
</dbReference>
<accession>A0A8K1ZXP1</accession>
<reference evidence="1" key="1">
    <citation type="submission" date="2019-12" db="EMBL/GenBank/DDBJ databases">
        <title>High-Quality draft genome sequences of three cyanobacteria isolated from the limestone walls of the Old Cathedral of Coimbra.</title>
        <authorList>
            <person name="Tiago I."/>
            <person name="Soares F."/>
            <person name="Portugal A."/>
        </authorList>
    </citation>
    <scope>NUCLEOTIDE SEQUENCE [LARGE SCALE GENOMIC DNA]</scope>
    <source>
        <strain evidence="1">C</strain>
    </source>
</reference>
<dbReference type="InterPro" id="IPR011335">
    <property type="entry name" value="Restrct_endonuc-II-like"/>
</dbReference>
<dbReference type="Pfam" id="PF08814">
    <property type="entry name" value="XisH"/>
    <property type="match status" value="1"/>
</dbReference>
<proteinExistence type="predicted"/>
<comment type="caution">
    <text evidence="1">The sequence shown here is derived from an EMBL/GenBank/DDBJ whole genome shotgun (WGS) entry which is preliminary data.</text>
</comment>
<gene>
    <name evidence="1" type="ORF">GS597_04485</name>
</gene>
<dbReference type="Proteomes" id="UP000607397">
    <property type="component" value="Unassembled WGS sequence"/>
</dbReference>
<evidence type="ECO:0000313" key="1">
    <source>
        <dbReference type="EMBL" id="NCJ05777.1"/>
    </source>
</evidence>
<keyword evidence="2" id="KW-1185">Reference proteome</keyword>
<protein>
    <submittedName>
        <fullName evidence="1">Fatty-acid oxidation protein subunit alpha</fullName>
    </submittedName>
</protein>
<organism evidence="1 2">
    <name type="scientific">Petrachloros mirabilis ULC683</name>
    <dbReference type="NCBI Taxonomy" id="2781853"/>
    <lineage>
        <taxon>Bacteria</taxon>
        <taxon>Bacillati</taxon>
        <taxon>Cyanobacteriota</taxon>
        <taxon>Cyanophyceae</taxon>
        <taxon>Synechococcales</taxon>
        <taxon>Petrachlorosaceae</taxon>
        <taxon>Petrachloros</taxon>
        <taxon>Petrachloros mirabilis</taxon>
    </lineage>
</organism>
<dbReference type="RefSeq" id="WP_161824254.1">
    <property type="nucleotide sequence ID" value="NZ_WVIC01000006.1"/>
</dbReference>
<dbReference type="GO" id="GO:0003676">
    <property type="term" value="F:nucleic acid binding"/>
    <property type="evidence" value="ECO:0007669"/>
    <property type="project" value="InterPro"/>
</dbReference>
<dbReference type="InterPro" id="IPR011856">
    <property type="entry name" value="tRNA_endonuc-like_dom_sf"/>
</dbReference>
<dbReference type="SUPFAM" id="SSF52980">
    <property type="entry name" value="Restriction endonuclease-like"/>
    <property type="match status" value="1"/>
</dbReference>
<sequence length="144" mass="16687">MARDLFHNQVKTALIKEGWEITHDPYSIKISEAIKVQIDLGAESTIAAQRDQEKIAVEIKSFITDSDISEFHGALGQYLNYLQALELKDPERILYLAVPVDAYTEFFKIPFIQMSLKRHEVNLIVYNPRKEEIEQWIKFSSIDS</sequence>
<dbReference type="InterPro" id="IPR014919">
    <property type="entry name" value="XisH"/>
</dbReference>
<dbReference type="AlphaFoldDB" id="A0A8K1ZXP1"/>
<name>A0A8K1ZXP1_9CYAN</name>